<comment type="caution">
    <text evidence="10">The sequence shown here is derived from an EMBL/GenBank/DDBJ whole genome shotgun (WGS) entry which is preliminary data.</text>
</comment>
<comment type="subcellular location">
    <subcellularLocation>
        <location evidence="1">Membrane</location>
        <topology evidence="1">Multi-pass membrane protein</topology>
    </subcellularLocation>
</comment>
<feature type="transmembrane region" description="Helical" evidence="9">
    <location>
        <begin position="447"/>
        <end position="468"/>
    </location>
</feature>
<keyword evidence="5 9" id="KW-1133">Transmembrane helix</keyword>
<dbReference type="PANTHER" id="PTHR11629:SF63">
    <property type="entry name" value="V-TYPE PROTON ATPASE SUBUNIT A"/>
    <property type="match status" value="1"/>
</dbReference>
<dbReference type="GO" id="GO:0051117">
    <property type="term" value="F:ATPase binding"/>
    <property type="evidence" value="ECO:0007669"/>
    <property type="project" value="TreeGrafter"/>
</dbReference>
<evidence type="ECO:0000256" key="7">
    <source>
        <dbReference type="ARBA" id="ARBA00023136"/>
    </source>
</evidence>
<evidence type="ECO:0000256" key="6">
    <source>
        <dbReference type="ARBA" id="ARBA00023065"/>
    </source>
</evidence>
<evidence type="ECO:0000256" key="4">
    <source>
        <dbReference type="ARBA" id="ARBA00022692"/>
    </source>
</evidence>
<dbReference type="AlphaFoldDB" id="A0A9D1JYF7"/>
<keyword evidence="6" id="KW-0406">Ion transport</keyword>
<organism evidence="10 11">
    <name type="scientific">Candidatus Merdivicinus excrementipullorum</name>
    <dbReference type="NCBI Taxonomy" id="2840867"/>
    <lineage>
        <taxon>Bacteria</taxon>
        <taxon>Bacillati</taxon>
        <taxon>Bacillota</taxon>
        <taxon>Clostridia</taxon>
        <taxon>Eubacteriales</taxon>
        <taxon>Oscillospiraceae</taxon>
        <taxon>Oscillospiraceae incertae sedis</taxon>
        <taxon>Candidatus Merdivicinus</taxon>
    </lineage>
</organism>
<evidence type="ECO:0000256" key="3">
    <source>
        <dbReference type="ARBA" id="ARBA00022448"/>
    </source>
</evidence>
<accession>A0A9D1JYF7</accession>
<feature type="transmembrane region" description="Helical" evidence="9">
    <location>
        <begin position="474"/>
        <end position="491"/>
    </location>
</feature>
<keyword evidence="7 9" id="KW-0472">Membrane</keyword>
<dbReference type="GO" id="GO:0016471">
    <property type="term" value="C:vacuolar proton-transporting V-type ATPase complex"/>
    <property type="evidence" value="ECO:0007669"/>
    <property type="project" value="TreeGrafter"/>
</dbReference>
<sequence>MIVPMKKAVLVVFREDRETVARALQRCGELMPIPPENYRPEGGPPGAEERIRGAMQAVRPYRPKKSFLAGKPQVKAGELLDSGGEEELLSRVEEASARADAAAAEKETLRAKMEELRPWLRMDIPVEALGGTKQAGIYSGYIDPGAAAAFRREAEENGGAVTELDAGPQGLAVLVYTYRKEEGPLLEKLAALGFSRAAPPGSGLPADTMAAWEKEFAAASAAWEESQKQLEELAREENRLELLSDRADAARQRAEAPFGSTERTVYLEGWVRSDRTDRVKKAMEKAGVCYYLDFSDPAEGEEPPTVTKNNRFISQFETITDMFSRPKKGELDPNPVMGPWYWMIFGLMMGDAGYGLMMLLGIGLFKKLKKPRGDFGKLVNVLFFSSITTVFWGILFGSYFGETWHPLLFAPLDNPMGMLIFCMIIGVLHIFSGMAVKMAADIRAGHFWDAVFDQFSWMLIITGLGLMFLEPARTAGAVMAAAGAVIVLFTAGRAKKGVVGKIVGGFGGLYGITSYMSDILSYSRILALSLATGIVGMVMNLLAGMMQGSVIGFVFSLLVYAGGHVFNLAMGLLSAYVHDSRLQYIEFFNKFYEGGGYAFRPLQIDPRFVEVTGGGENQGGN</sequence>
<feature type="transmembrane region" description="Helical" evidence="9">
    <location>
        <begin position="550"/>
        <end position="577"/>
    </location>
</feature>
<evidence type="ECO:0000256" key="2">
    <source>
        <dbReference type="ARBA" id="ARBA00009904"/>
    </source>
</evidence>
<name>A0A9D1JYF7_9FIRM</name>
<keyword evidence="3" id="KW-0813">Transport</keyword>
<evidence type="ECO:0000256" key="8">
    <source>
        <dbReference type="SAM" id="Coils"/>
    </source>
</evidence>
<keyword evidence="8" id="KW-0175">Coiled coil</keyword>
<feature type="transmembrane region" description="Helical" evidence="9">
    <location>
        <begin position="498"/>
        <end position="516"/>
    </location>
</feature>
<keyword evidence="4 9" id="KW-0812">Transmembrane</keyword>
<gene>
    <name evidence="10" type="ORF">IAB51_01715</name>
</gene>
<dbReference type="Proteomes" id="UP000824002">
    <property type="component" value="Unassembled WGS sequence"/>
</dbReference>
<dbReference type="Pfam" id="PF01496">
    <property type="entry name" value="V_ATPase_I"/>
    <property type="match status" value="2"/>
</dbReference>
<feature type="transmembrane region" description="Helical" evidence="9">
    <location>
        <begin position="377"/>
        <end position="396"/>
    </location>
</feature>
<dbReference type="PANTHER" id="PTHR11629">
    <property type="entry name" value="VACUOLAR PROTON ATPASES"/>
    <property type="match status" value="1"/>
</dbReference>
<feature type="transmembrane region" description="Helical" evidence="9">
    <location>
        <begin position="522"/>
        <end position="543"/>
    </location>
</feature>
<dbReference type="GO" id="GO:0007035">
    <property type="term" value="P:vacuolar acidification"/>
    <property type="evidence" value="ECO:0007669"/>
    <property type="project" value="TreeGrafter"/>
</dbReference>
<reference evidence="10" key="1">
    <citation type="submission" date="2020-10" db="EMBL/GenBank/DDBJ databases">
        <authorList>
            <person name="Gilroy R."/>
        </authorList>
    </citation>
    <scope>NUCLEOTIDE SEQUENCE</scope>
    <source>
        <strain evidence="10">CHK199-13235</strain>
    </source>
</reference>
<feature type="coiled-coil region" evidence="8">
    <location>
        <begin position="85"/>
        <end position="112"/>
    </location>
</feature>
<evidence type="ECO:0000313" key="11">
    <source>
        <dbReference type="Proteomes" id="UP000824002"/>
    </source>
</evidence>
<evidence type="ECO:0000256" key="9">
    <source>
        <dbReference type="SAM" id="Phobius"/>
    </source>
</evidence>
<dbReference type="GO" id="GO:0033179">
    <property type="term" value="C:proton-transporting V-type ATPase, V0 domain"/>
    <property type="evidence" value="ECO:0007669"/>
    <property type="project" value="InterPro"/>
</dbReference>
<proteinExistence type="inferred from homology"/>
<evidence type="ECO:0000256" key="5">
    <source>
        <dbReference type="ARBA" id="ARBA00022989"/>
    </source>
</evidence>
<evidence type="ECO:0000256" key="1">
    <source>
        <dbReference type="ARBA" id="ARBA00004141"/>
    </source>
</evidence>
<evidence type="ECO:0000313" key="10">
    <source>
        <dbReference type="EMBL" id="HIS75504.1"/>
    </source>
</evidence>
<dbReference type="InterPro" id="IPR002490">
    <property type="entry name" value="V-ATPase_116kDa_su"/>
</dbReference>
<protein>
    <submittedName>
        <fullName evidence="10">V-type ATP synthase subunit I</fullName>
    </submittedName>
</protein>
<feature type="coiled-coil region" evidence="8">
    <location>
        <begin position="223"/>
        <end position="253"/>
    </location>
</feature>
<reference evidence="10" key="2">
    <citation type="journal article" date="2021" name="PeerJ">
        <title>Extensive microbial diversity within the chicken gut microbiome revealed by metagenomics and culture.</title>
        <authorList>
            <person name="Gilroy R."/>
            <person name="Ravi A."/>
            <person name="Getino M."/>
            <person name="Pursley I."/>
            <person name="Horton D.L."/>
            <person name="Alikhan N.F."/>
            <person name="Baker D."/>
            <person name="Gharbi K."/>
            <person name="Hall N."/>
            <person name="Watson M."/>
            <person name="Adriaenssens E.M."/>
            <person name="Foster-Nyarko E."/>
            <person name="Jarju S."/>
            <person name="Secka A."/>
            <person name="Antonio M."/>
            <person name="Oren A."/>
            <person name="Chaudhuri R.R."/>
            <person name="La Ragione R."/>
            <person name="Hildebrand F."/>
            <person name="Pallen M.J."/>
        </authorList>
    </citation>
    <scope>NUCLEOTIDE SEQUENCE</scope>
    <source>
        <strain evidence="10">CHK199-13235</strain>
    </source>
</reference>
<dbReference type="GO" id="GO:0046961">
    <property type="term" value="F:proton-transporting ATPase activity, rotational mechanism"/>
    <property type="evidence" value="ECO:0007669"/>
    <property type="project" value="InterPro"/>
</dbReference>
<dbReference type="EMBL" id="DVJP01000016">
    <property type="protein sequence ID" value="HIS75504.1"/>
    <property type="molecule type" value="Genomic_DNA"/>
</dbReference>
<feature type="transmembrane region" description="Helical" evidence="9">
    <location>
        <begin position="340"/>
        <end position="365"/>
    </location>
</feature>
<feature type="transmembrane region" description="Helical" evidence="9">
    <location>
        <begin position="416"/>
        <end position="435"/>
    </location>
</feature>
<comment type="similarity">
    <text evidence="2">Belongs to the V-ATPase 116 kDa subunit family.</text>
</comment>